<evidence type="ECO:0000313" key="1">
    <source>
        <dbReference type="EMBL" id="TNV86016.1"/>
    </source>
</evidence>
<name>A0A8J8T940_HALGN</name>
<evidence type="ECO:0000313" key="2">
    <source>
        <dbReference type="Proteomes" id="UP000785679"/>
    </source>
</evidence>
<proteinExistence type="predicted"/>
<keyword evidence="2" id="KW-1185">Reference proteome</keyword>
<protein>
    <submittedName>
        <fullName evidence="1">Uncharacterized protein</fullName>
    </submittedName>
</protein>
<gene>
    <name evidence="1" type="ORF">FGO68_gene3089</name>
</gene>
<dbReference type="Proteomes" id="UP000785679">
    <property type="component" value="Unassembled WGS sequence"/>
</dbReference>
<reference evidence="1" key="1">
    <citation type="submission" date="2019-06" db="EMBL/GenBank/DDBJ databases">
        <authorList>
            <person name="Zheng W."/>
        </authorList>
    </citation>
    <scope>NUCLEOTIDE SEQUENCE</scope>
    <source>
        <strain evidence="1">QDHG01</strain>
    </source>
</reference>
<dbReference type="EMBL" id="RRYP01001391">
    <property type="protein sequence ID" value="TNV86016.1"/>
    <property type="molecule type" value="Genomic_DNA"/>
</dbReference>
<accession>A0A8J8T940</accession>
<sequence length="122" mass="14307">MEKRSQFTKRIVYYWVRRQNQLEIDEIGWFVAVGTLNLLAAKGNYVSDVMPPANYICGMWLILCQNMEHLCDSAFALLEFQLHRACKFRVSRPGPQNATLLTSRTYYQDKSRLKSRNLNIQN</sequence>
<dbReference type="AlphaFoldDB" id="A0A8J8T940"/>
<organism evidence="1 2">
    <name type="scientific">Halteria grandinella</name>
    <dbReference type="NCBI Taxonomy" id="5974"/>
    <lineage>
        <taxon>Eukaryota</taxon>
        <taxon>Sar</taxon>
        <taxon>Alveolata</taxon>
        <taxon>Ciliophora</taxon>
        <taxon>Intramacronucleata</taxon>
        <taxon>Spirotrichea</taxon>
        <taxon>Stichotrichia</taxon>
        <taxon>Sporadotrichida</taxon>
        <taxon>Halteriidae</taxon>
        <taxon>Halteria</taxon>
    </lineage>
</organism>
<comment type="caution">
    <text evidence="1">The sequence shown here is derived from an EMBL/GenBank/DDBJ whole genome shotgun (WGS) entry which is preliminary data.</text>
</comment>